<dbReference type="Gramene" id="EFJ34746">
    <property type="protein sequence ID" value="EFJ34746"/>
    <property type="gene ID" value="SELMODRAFT_81871"/>
</dbReference>
<evidence type="ECO:0000313" key="4">
    <source>
        <dbReference type="Proteomes" id="UP000001514"/>
    </source>
</evidence>
<dbReference type="AlphaFoldDB" id="D8QZ79"/>
<name>D8QZ79_SELML</name>
<dbReference type="eggNOG" id="ENOG502QU4X">
    <property type="taxonomic scope" value="Eukaryota"/>
</dbReference>
<keyword evidence="1" id="KW-1133">Transmembrane helix</keyword>
<dbReference type="Proteomes" id="UP000001514">
    <property type="component" value="Unassembled WGS sequence"/>
</dbReference>
<dbReference type="HOGENOM" id="CLU_040397_2_1_1"/>
<dbReference type="Pfam" id="PF04982">
    <property type="entry name" value="TM_HPP"/>
    <property type="match status" value="1"/>
</dbReference>
<keyword evidence="1" id="KW-0472">Membrane</keyword>
<dbReference type="GO" id="GO:0015112">
    <property type="term" value="F:nitrate transmembrane transporter activity"/>
    <property type="evidence" value="ECO:0000318"/>
    <property type="project" value="GO_Central"/>
</dbReference>
<gene>
    <name evidence="3" type="ORF">SELMODRAFT_81871</name>
</gene>
<accession>D8QZ79</accession>
<dbReference type="OMA" id="FHDLNLW"/>
<evidence type="ECO:0000256" key="1">
    <source>
        <dbReference type="SAM" id="Phobius"/>
    </source>
</evidence>
<dbReference type="EMBL" id="GL377569">
    <property type="protein sequence ID" value="EFJ34746.1"/>
    <property type="molecule type" value="Genomic_DNA"/>
</dbReference>
<keyword evidence="4" id="KW-1185">Reference proteome</keyword>
<reference evidence="3 4" key="1">
    <citation type="journal article" date="2011" name="Science">
        <title>The Selaginella genome identifies genetic changes associated with the evolution of vascular plants.</title>
        <authorList>
            <person name="Banks J.A."/>
            <person name="Nishiyama T."/>
            <person name="Hasebe M."/>
            <person name="Bowman J.L."/>
            <person name="Gribskov M."/>
            <person name="dePamphilis C."/>
            <person name="Albert V.A."/>
            <person name="Aono N."/>
            <person name="Aoyama T."/>
            <person name="Ambrose B.A."/>
            <person name="Ashton N.W."/>
            <person name="Axtell M.J."/>
            <person name="Barker E."/>
            <person name="Barker M.S."/>
            <person name="Bennetzen J.L."/>
            <person name="Bonawitz N.D."/>
            <person name="Chapple C."/>
            <person name="Cheng C."/>
            <person name="Correa L.G."/>
            <person name="Dacre M."/>
            <person name="DeBarry J."/>
            <person name="Dreyer I."/>
            <person name="Elias M."/>
            <person name="Engstrom E.M."/>
            <person name="Estelle M."/>
            <person name="Feng L."/>
            <person name="Finet C."/>
            <person name="Floyd S.K."/>
            <person name="Frommer W.B."/>
            <person name="Fujita T."/>
            <person name="Gramzow L."/>
            <person name="Gutensohn M."/>
            <person name="Harholt J."/>
            <person name="Hattori M."/>
            <person name="Heyl A."/>
            <person name="Hirai T."/>
            <person name="Hiwatashi Y."/>
            <person name="Ishikawa M."/>
            <person name="Iwata M."/>
            <person name="Karol K.G."/>
            <person name="Koehler B."/>
            <person name="Kolukisaoglu U."/>
            <person name="Kubo M."/>
            <person name="Kurata T."/>
            <person name="Lalonde S."/>
            <person name="Li K."/>
            <person name="Li Y."/>
            <person name="Litt A."/>
            <person name="Lyons E."/>
            <person name="Manning G."/>
            <person name="Maruyama T."/>
            <person name="Michael T.P."/>
            <person name="Mikami K."/>
            <person name="Miyazaki S."/>
            <person name="Morinaga S."/>
            <person name="Murata T."/>
            <person name="Mueller-Roeber B."/>
            <person name="Nelson D.R."/>
            <person name="Obara M."/>
            <person name="Oguri Y."/>
            <person name="Olmstead R.G."/>
            <person name="Onodera N."/>
            <person name="Petersen B.L."/>
            <person name="Pils B."/>
            <person name="Prigge M."/>
            <person name="Rensing S.A."/>
            <person name="Riano-Pachon D.M."/>
            <person name="Roberts A.W."/>
            <person name="Sato Y."/>
            <person name="Scheller H.V."/>
            <person name="Schulz B."/>
            <person name="Schulz C."/>
            <person name="Shakirov E.V."/>
            <person name="Shibagaki N."/>
            <person name="Shinohara N."/>
            <person name="Shippen D.E."/>
            <person name="Soerensen I."/>
            <person name="Sotooka R."/>
            <person name="Sugimoto N."/>
            <person name="Sugita M."/>
            <person name="Sumikawa N."/>
            <person name="Tanurdzic M."/>
            <person name="Theissen G."/>
            <person name="Ulvskov P."/>
            <person name="Wakazuki S."/>
            <person name="Weng J.K."/>
            <person name="Willats W.W."/>
            <person name="Wipf D."/>
            <person name="Wolf P.G."/>
            <person name="Yang L."/>
            <person name="Zimmer A.D."/>
            <person name="Zhu Q."/>
            <person name="Mitros T."/>
            <person name="Hellsten U."/>
            <person name="Loque D."/>
            <person name="Otillar R."/>
            <person name="Salamov A."/>
            <person name="Schmutz J."/>
            <person name="Shapiro H."/>
            <person name="Lindquist E."/>
            <person name="Lucas S."/>
            <person name="Rokhsar D."/>
            <person name="Grigoriev I.V."/>
        </authorList>
    </citation>
    <scope>NUCLEOTIDE SEQUENCE [LARGE SCALE GENOMIC DNA]</scope>
</reference>
<organism evidence="4">
    <name type="scientific">Selaginella moellendorffii</name>
    <name type="common">Spikemoss</name>
    <dbReference type="NCBI Taxonomy" id="88036"/>
    <lineage>
        <taxon>Eukaryota</taxon>
        <taxon>Viridiplantae</taxon>
        <taxon>Streptophyta</taxon>
        <taxon>Embryophyta</taxon>
        <taxon>Tracheophyta</taxon>
        <taxon>Lycopodiopsida</taxon>
        <taxon>Selaginellales</taxon>
        <taxon>Selaginellaceae</taxon>
        <taxon>Selaginella</taxon>
    </lineage>
</organism>
<proteinExistence type="predicted"/>
<feature type="domain" description="HPP transmembrane region" evidence="2">
    <location>
        <begin position="58"/>
        <end position="200"/>
    </location>
</feature>
<evidence type="ECO:0000259" key="2">
    <source>
        <dbReference type="Pfam" id="PF04982"/>
    </source>
</evidence>
<feature type="transmembrane region" description="Helical" evidence="1">
    <location>
        <begin position="90"/>
        <end position="108"/>
    </location>
</feature>
<dbReference type="InParanoid" id="D8QZ79"/>
<dbReference type="KEGG" id="smo:SELMODRAFT_81871"/>
<dbReference type="InterPro" id="IPR007065">
    <property type="entry name" value="HPP"/>
</dbReference>
<dbReference type="OrthoDB" id="2016548at2759"/>
<sequence>MVLKLSPASSVGPIGSRISLHCSSSSSPPGAIFLRRRRSIVSASSSAASANSSRSSSPAPSLSDLVWPSAGAFASMAAMSVLDKHLQQKGLSFLIAPFGAVCCVLFATPNAPAAQRYNVLMAHMGCSLIGVLALAAFGPGWMARSVALSASIVFMEITKCLHPPAAGLPLLFIDGPKFHHLQWWYILFPSTLGCLLLIVMVSL</sequence>
<keyword evidence="1" id="KW-0812">Transmembrane</keyword>
<dbReference type="FunCoup" id="D8QZ79">
    <property type="interactions" value="9"/>
</dbReference>
<feature type="transmembrane region" description="Helical" evidence="1">
    <location>
        <begin position="120"/>
        <end position="142"/>
    </location>
</feature>
<dbReference type="PANTHER" id="PTHR33741">
    <property type="entry name" value="TRANSMEMBRANE PROTEIN DDB_G0269096-RELATED"/>
    <property type="match status" value="1"/>
</dbReference>
<protein>
    <recommendedName>
        <fullName evidence="2">HPP transmembrane region domain-containing protein</fullName>
    </recommendedName>
</protein>
<feature type="transmembrane region" description="Helical" evidence="1">
    <location>
        <begin position="183"/>
        <end position="202"/>
    </location>
</feature>
<dbReference type="InterPro" id="IPR058581">
    <property type="entry name" value="TM_HPP"/>
</dbReference>
<dbReference type="GO" id="GO:0015706">
    <property type="term" value="P:nitrate transmembrane transport"/>
    <property type="evidence" value="ECO:0000318"/>
    <property type="project" value="GO_Central"/>
</dbReference>
<dbReference type="PANTHER" id="PTHR33741:SF1">
    <property type="entry name" value="HPP FAMILY PROTEIN, EXPRESSED"/>
    <property type="match status" value="1"/>
</dbReference>
<evidence type="ECO:0000313" key="3">
    <source>
        <dbReference type="EMBL" id="EFJ34746.1"/>
    </source>
</evidence>